<evidence type="ECO:0000256" key="7">
    <source>
        <dbReference type="ARBA" id="ARBA00023004"/>
    </source>
</evidence>
<evidence type="ECO:0000256" key="2">
    <source>
        <dbReference type="ARBA" id="ARBA00002713"/>
    </source>
</evidence>
<keyword evidence="7 11" id="KW-0408">Iron</keyword>
<dbReference type="Gene3D" id="3.20.20.150">
    <property type="entry name" value="Divalent-metal-dependent TIM barrel enzymes"/>
    <property type="match status" value="2"/>
</dbReference>
<comment type="cofactor">
    <cofactor evidence="11">
        <name>Fe(2+)</name>
        <dbReference type="ChEBI" id="CHEBI:29033"/>
    </cofactor>
    <cofactor evidence="11">
        <name>Mn(2+)</name>
        <dbReference type="ChEBI" id="CHEBI:29035"/>
    </cofactor>
</comment>
<dbReference type="GO" id="GO:0042840">
    <property type="term" value="P:D-glucuronate catabolic process"/>
    <property type="evidence" value="ECO:0007669"/>
    <property type="project" value="TreeGrafter"/>
</dbReference>
<evidence type="ECO:0000256" key="11">
    <source>
        <dbReference type="HAMAP-Rule" id="MF_00106"/>
    </source>
</evidence>
<dbReference type="PANTHER" id="PTHR30387">
    <property type="entry name" value="MANNONATE DEHYDRATASE"/>
    <property type="match status" value="1"/>
</dbReference>
<dbReference type="RefSeq" id="WP_008843660.1">
    <property type="nucleotide sequence ID" value="NZ_BAEN01000023.1"/>
</dbReference>
<dbReference type="eggNOG" id="COG1312">
    <property type="taxonomic scope" value="Bacteria"/>
</dbReference>
<keyword evidence="8 11" id="KW-0464">Manganese</keyword>
<keyword evidence="9 11" id="KW-0456">Lyase</keyword>
<dbReference type="PIRSF" id="PIRSF016049">
    <property type="entry name" value="Man_dehyd"/>
    <property type="match status" value="1"/>
</dbReference>
<evidence type="ECO:0000313" key="13">
    <source>
        <dbReference type="Proteomes" id="UP000006334"/>
    </source>
</evidence>
<dbReference type="GO" id="GO:0030145">
    <property type="term" value="F:manganese ion binding"/>
    <property type="evidence" value="ECO:0007669"/>
    <property type="project" value="TreeGrafter"/>
</dbReference>
<evidence type="ECO:0000313" key="12">
    <source>
        <dbReference type="EMBL" id="GAC13843.1"/>
    </source>
</evidence>
<dbReference type="EMBL" id="BAEN01000023">
    <property type="protein sequence ID" value="GAC13843.1"/>
    <property type="molecule type" value="Genomic_DNA"/>
</dbReference>
<dbReference type="EC" id="4.2.1.8" evidence="5 11"/>
<organism evidence="12 13">
    <name type="scientific">Aliiglaciecola lipolytica E3</name>
    <dbReference type="NCBI Taxonomy" id="1127673"/>
    <lineage>
        <taxon>Bacteria</taxon>
        <taxon>Pseudomonadati</taxon>
        <taxon>Pseudomonadota</taxon>
        <taxon>Gammaproteobacteria</taxon>
        <taxon>Alteromonadales</taxon>
        <taxon>Alteromonadaceae</taxon>
        <taxon>Aliiglaciecola</taxon>
    </lineage>
</organism>
<evidence type="ECO:0000256" key="6">
    <source>
        <dbReference type="ARBA" id="ARBA00016339"/>
    </source>
</evidence>
<name>K6YB36_9ALTE</name>
<evidence type="ECO:0000256" key="1">
    <source>
        <dbReference type="ARBA" id="ARBA00001794"/>
    </source>
</evidence>
<reference evidence="12 13" key="1">
    <citation type="journal article" date="2017" name="Antonie Van Leeuwenhoek">
        <title>Rhizobium rhizosphaerae sp. nov., a novel species isolated from rice rhizosphere.</title>
        <authorList>
            <person name="Zhao J.J."/>
            <person name="Zhang J."/>
            <person name="Zhang R.J."/>
            <person name="Zhang C.W."/>
            <person name="Yin H.Q."/>
            <person name="Zhang X.X."/>
        </authorList>
    </citation>
    <scope>NUCLEOTIDE SEQUENCE [LARGE SCALE GENOMIC DNA]</scope>
    <source>
        <strain evidence="12 13">E3</strain>
    </source>
</reference>
<accession>K6YB36</accession>
<dbReference type="OrthoDB" id="9780250at2"/>
<sequence length="405" mass="45584">MRESWRWFGPNDPVTIDDIRQTGATDIVSALHGIPTGDVWGMEAIQQHQALVETCDADLTPLKWSVVESIPVHEDIKLQRPGHQKYIDNWITTMENLAKCGIKTICYNFMPVIDWTRTDLKFKLPSGAYALRFDQQKFAAFDLFILQRENAEAEYTLAEIEAAKQVFDEMSDNERTELTNNIIAGLPGKMTDAYSLDDFKNMLANYKGVTTATLRNSLFAFLSQVIPRAEALGVKLAIHPDDPPRDMLGLPRIICTADDLEILFAAQPSPANGITLCVGTYSSRPDNDLPGMAKQFGSRIHFSHLRGVTRDPKEQRSFYEASHLDSDIDMIQVIKELLIEENRRRLQGLGNEEIFIRPDHGHQMMDDIGKTVNPGYSGIGRLKGLSEVRGVIRTLAAQIKTNHEQ</sequence>
<dbReference type="AlphaFoldDB" id="K6YB36"/>
<evidence type="ECO:0000256" key="3">
    <source>
        <dbReference type="ARBA" id="ARBA00004892"/>
    </source>
</evidence>
<comment type="pathway">
    <text evidence="3 11">Carbohydrate metabolism; pentose and glucuronate interconversion.</text>
</comment>
<dbReference type="PANTHER" id="PTHR30387:SF2">
    <property type="entry name" value="MANNONATE DEHYDRATASE"/>
    <property type="match status" value="1"/>
</dbReference>
<proteinExistence type="inferred from homology"/>
<dbReference type="InterPro" id="IPR004628">
    <property type="entry name" value="Man_deHydtase"/>
</dbReference>
<dbReference type="STRING" id="1127673.GLIP_1202"/>
<gene>
    <name evidence="11 12" type="primary">uxuA</name>
    <name evidence="12" type="ORF">GLIP_1202</name>
</gene>
<comment type="similarity">
    <text evidence="4 11">Belongs to the mannonate dehydratase family.</text>
</comment>
<evidence type="ECO:0000256" key="8">
    <source>
        <dbReference type="ARBA" id="ARBA00023211"/>
    </source>
</evidence>
<dbReference type="GO" id="GO:0008198">
    <property type="term" value="F:ferrous iron binding"/>
    <property type="evidence" value="ECO:0007669"/>
    <property type="project" value="TreeGrafter"/>
</dbReference>
<evidence type="ECO:0000256" key="9">
    <source>
        <dbReference type="ARBA" id="ARBA00023239"/>
    </source>
</evidence>
<evidence type="ECO:0000256" key="5">
    <source>
        <dbReference type="ARBA" id="ARBA00012927"/>
    </source>
</evidence>
<comment type="caution">
    <text evidence="12">The sequence shown here is derived from an EMBL/GenBank/DDBJ whole genome shotgun (WGS) entry which is preliminary data.</text>
</comment>
<dbReference type="NCBIfam" id="TIGR00695">
    <property type="entry name" value="uxuA"/>
    <property type="match status" value="1"/>
</dbReference>
<dbReference type="InterPro" id="IPR036237">
    <property type="entry name" value="Xyl_isomerase-like_sf"/>
</dbReference>
<dbReference type="HAMAP" id="MF_00106">
    <property type="entry name" value="UxuA"/>
    <property type="match status" value="1"/>
</dbReference>
<dbReference type="Pfam" id="PF03786">
    <property type="entry name" value="UxuA"/>
    <property type="match status" value="1"/>
</dbReference>
<dbReference type="GO" id="GO:0008927">
    <property type="term" value="F:mannonate dehydratase activity"/>
    <property type="evidence" value="ECO:0007669"/>
    <property type="project" value="UniProtKB-UniRule"/>
</dbReference>
<dbReference type="NCBIfam" id="NF003027">
    <property type="entry name" value="PRK03906.1"/>
    <property type="match status" value="1"/>
</dbReference>
<comment type="function">
    <text evidence="2 11">Catalyzes the dehydration of D-mannonate.</text>
</comment>
<protein>
    <recommendedName>
        <fullName evidence="6 11">Mannonate dehydratase</fullName>
        <ecNumber evidence="5 11">4.2.1.8</ecNumber>
    </recommendedName>
    <alternativeName>
        <fullName evidence="10 11">D-mannonate hydro-lyase</fullName>
    </alternativeName>
</protein>
<dbReference type="UniPathway" id="UPA00246"/>
<comment type="catalytic activity">
    <reaction evidence="1 11">
        <text>D-mannonate = 2-dehydro-3-deoxy-D-gluconate + H2O</text>
        <dbReference type="Rhea" id="RHEA:20097"/>
        <dbReference type="ChEBI" id="CHEBI:15377"/>
        <dbReference type="ChEBI" id="CHEBI:17767"/>
        <dbReference type="ChEBI" id="CHEBI:57990"/>
        <dbReference type="EC" id="4.2.1.8"/>
    </reaction>
</comment>
<evidence type="ECO:0000256" key="10">
    <source>
        <dbReference type="ARBA" id="ARBA00033474"/>
    </source>
</evidence>
<evidence type="ECO:0000256" key="4">
    <source>
        <dbReference type="ARBA" id="ARBA00007389"/>
    </source>
</evidence>
<keyword evidence="13" id="KW-1185">Reference proteome</keyword>
<dbReference type="Proteomes" id="UP000006334">
    <property type="component" value="Unassembled WGS sequence"/>
</dbReference>
<dbReference type="SUPFAM" id="SSF51658">
    <property type="entry name" value="Xylose isomerase-like"/>
    <property type="match status" value="1"/>
</dbReference>